<dbReference type="GeneID" id="27686765"/>
<dbReference type="AlphaFoldDB" id="A0A0L0HK68"/>
<accession>A0A0L0HK68</accession>
<dbReference type="VEuPathDB" id="FungiDB:SPPG_03233"/>
<reference evidence="2 3" key="1">
    <citation type="submission" date="2009-08" db="EMBL/GenBank/DDBJ databases">
        <title>The Genome Sequence of Spizellomyces punctatus strain DAOM BR117.</title>
        <authorList>
            <consortium name="The Broad Institute Genome Sequencing Platform"/>
            <person name="Russ C."/>
            <person name="Cuomo C."/>
            <person name="Shea T."/>
            <person name="Young S.K."/>
            <person name="Zeng Q."/>
            <person name="Koehrsen M."/>
            <person name="Haas B."/>
            <person name="Borodovsky M."/>
            <person name="Guigo R."/>
            <person name="Alvarado L."/>
            <person name="Berlin A."/>
            <person name="Bochicchio J."/>
            <person name="Borenstein D."/>
            <person name="Chapman S."/>
            <person name="Chen Z."/>
            <person name="Engels R."/>
            <person name="Freedman E."/>
            <person name="Gellesch M."/>
            <person name="Goldberg J."/>
            <person name="Griggs A."/>
            <person name="Gujja S."/>
            <person name="Heiman D."/>
            <person name="Hepburn T."/>
            <person name="Howarth C."/>
            <person name="Jen D."/>
            <person name="Larson L."/>
            <person name="Lewis B."/>
            <person name="Mehta T."/>
            <person name="Park D."/>
            <person name="Pearson M."/>
            <person name="Roberts A."/>
            <person name="Saif S."/>
            <person name="Shenoy N."/>
            <person name="Sisk P."/>
            <person name="Stolte C."/>
            <person name="Sykes S."/>
            <person name="Thomson T."/>
            <person name="Walk T."/>
            <person name="White J."/>
            <person name="Yandava C."/>
            <person name="Burger G."/>
            <person name="Gray M.W."/>
            <person name="Holland P.W.H."/>
            <person name="King N."/>
            <person name="Lang F.B.F."/>
            <person name="Roger A.J."/>
            <person name="Ruiz-Trillo I."/>
            <person name="Lander E."/>
            <person name="Nusbaum C."/>
        </authorList>
    </citation>
    <scope>NUCLEOTIDE SEQUENCE [LARGE SCALE GENOMIC DNA]</scope>
    <source>
        <strain evidence="2 3">DAOM BR117</strain>
    </source>
</reference>
<dbReference type="EMBL" id="KQ257454">
    <property type="protein sequence ID" value="KND01428.1"/>
    <property type="molecule type" value="Genomic_DNA"/>
</dbReference>
<evidence type="ECO:0000256" key="1">
    <source>
        <dbReference type="SAM" id="MobiDB-lite"/>
    </source>
</evidence>
<evidence type="ECO:0000313" key="3">
    <source>
        <dbReference type="Proteomes" id="UP000053201"/>
    </source>
</evidence>
<dbReference type="Proteomes" id="UP000053201">
    <property type="component" value="Unassembled WGS sequence"/>
</dbReference>
<keyword evidence="3" id="KW-1185">Reference proteome</keyword>
<sequence>MFIRTTRLHALRSLRKETARPSSTSTRSSLPRRTTAFSSTPLGPSINPQPTASFASRNMCSVSSSTMTSLVPSTLAKTLHARSAAVTLARTYGVCDSDDL</sequence>
<organism evidence="2 3">
    <name type="scientific">Spizellomyces punctatus (strain DAOM BR117)</name>
    <dbReference type="NCBI Taxonomy" id="645134"/>
    <lineage>
        <taxon>Eukaryota</taxon>
        <taxon>Fungi</taxon>
        <taxon>Fungi incertae sedis</taxon>
        <taxon>Chytridiomycota</taxon>
        <taxon>Chytridiomycota incertae sedis</taxon>
        <taxon>Chytridiomycetes</taxon>
        <taxon>Spizellomycetales</taxon>
        <taxon>Spizellomycetaceae</taxon>
        <taxon>Spizellomyces</taxon>
    </lineage>
</organism>
<dbReference type="InParanoid" id="A0A0L0HK68"/>
<protein>
    <submittedName>
        <fullName evidence="2">Uncharacterized protein</fullName>
    </submittedName>
</protein>
<dbReference type="RefSeq" id="XP_016609467.1">
    <property type="nucleotide sequence ID" value="XM_016751507.1"/>
</dbReference>
<dbReference type="OrthoDB" id="10351985at2759"/>
<proteinExistence type="predicted"/>
<evidence type="ECO:0000313" key="2">
    <source>
        <dbReference type="EMBL" id="KND01428.1"/>
    </source>
</evidence>
<feature type="compositionally biased region" description="Polar residues" evidence="1">
    <location>
        <begin position="37"/>
        <end position="54"/>
    </location>
</feature>
<gene>
    <name evidence="2" type="ORF">SPPG_03233</name>
</gene>
<feature type="compositionally biased region" description="Low complexity" evidence="1">
    <location>
        <begin position="20"/>
        <end position="36"/>
    </location>
</feature>
<feature type="region of interest" description="Disordered" evidence="1">
    <location>
        <begin position="12"/>
        <end position="54"/>
    </location>
</feature>
<name>A0A0L0HK68_SPIPD</name>